<evidence type="ECO:0000313" key="3">
    <source>
        <dbReference type="Proteomes" id="UP000176998"/>
    </source>
</evidence>
<sequence length="133" mass="14977">MPQREEHLRRRRRRDTLTVRLVAAVHHDLHRRKPGLSPATRSRSPYQTQPPAETKGCGGEGKGRRWMAGWMGKAKQALSTKQARQGPTTQQRLRRQQERRKRRAPLALAQAMMVGSGRGAMGKDDSAHPGRGS</sequence>
<gene>
    <name evidence="2" type="ORF">CORC01_10068</name>
</gene>
<accession>A0A1G4AZU5</accession>
<dbReference type="RefSeq" id="XP_022471829.1">
    <property type="nucleotide sequence ID" value="XM_022621697.1"/>
</dbReference>
<organism evidence="2 3">
    <name type="scientific">Colletotrichum orchidophilum</name>
    <dbReference type="NCBI Taxonomy" id="1209926"/>
    <lineage>
        <taxon>Eukaryota</taxon>
        <taxon>Fungi</taxon>
        <taxon>Dikarya</taxon>
        <taxon>Ascomycota</taxon>
        <taxon>Pezizomycotina</taxon>
        <taxon>Sordariomycetes</taxon>
        <taxon>Hypocreomycetidae</taxon>
        <taxon>Glomerellales</taxon>
        <taxon>Glomerellaceae</taxon>
        <taxon>Colletotrichum</taxon>
    </lineage>
</organism>
<evidence type="ECO:0000256" key="1">
    <source>
        <dbReference type="SAM" id="MobiDB-lite"/>
    </source>
</evidence>
<protein>
    <submittedName>
        <fullName evidence="2">Uncharacterized protein</fullName>
    </submittedName>
</protein>
<feature type="region of interest" description="Disordered" evidence="1">
    <location>
        <begin position="23"/>
        <end position="133"/>
    </location>
</feature>
<reference evidence="2 3" key="1">
    <citation type="submission" date="2016-09" db="EMBL/GenBank/DDBJ databases">
        <authorList>
            <person name="Capua I."/>
            <person name="De Benedictis P."/>
            <person name="Joannis T."/>
            <person name="Lombin L.H."/>
            <person name="Cattoli G."/>
        </authorList>
    </citation>
    <scope>NUCLEOTIDE SEQUENCE [LARGE SCALE GENOMIC DNA]</scope>
    <source>
        <strain evidence="2 3">IMI 309357</strain>
    </source>
</reference>
<feature type="compositionally biased region" description="Polar residues" evidence="1">
    <location>
        <begin position="39"/>
        <end position="51"/>
    </location>
</feature>
<feature type="compositionally biased region" description="Basic residues" evidence="1">
    <location>
        <begin position="92"/>
        <end position="104"/>
    </location>
</feature>
<proteinExistence type="predicted"/>
<comment type="caution">
    <text evidence="2">The sequence shown here is derived from an EMBL/GenBank/DDBJ whole genome shotgun (WGS) entry which is preliminary data.</text>
</comment>
<evidence type="ECO:0000313" key="2">
    <source>
        <dbReference type="EMBL" id="OHE94667.1"/>
    </source>
</evidence>
<keyword evidence="3" id="KW-1185">Reference proteome</keyword>
<feature type="compositionally biased region" description="Basic and acidic residues" evidence="1">
    <location>
        <begin position="121"/>
        <end position="133"/>
    </location>
</feature>
<dbReference type="EMBL" id="MJBS01000096">
    <property type="protein sequence ID" value="OHE94667.1"/>
    <property type="molecule type" value="Genomic_DNA"/>
</dbReference>
<dbReference type="Proteomes" id="UP000176998">
    <property type="component" value="Unassembled WGS sequence"/>
</dbReference>
<dbReference type="GeneID" id="34563207"/>
<name>A0A1G4AZU5_9PEZI</name>
<dbReference type="AlphaFoldDB" id="A0A1G4AZU5"/>